<dbReference type="RefSeq" id="WP_191176297.1">
    <property type="nucleotide sequence ID" value="NZ_JACWMW010000003.1"/>
</dbReference>
<reference evidence="3 4" key="1">
    <citation type="submission" date="2020-09" db="EMBL/GenBank/DDBJ databases">
        <title>Novel species of Mucilaginibacter isolated from a glacier on the Tibetan Plateau.</title>
        <authorList>
            <person name="Liu Q."/>
            <person name="Xin Y.-H."/>
        </authorList>
    </citation>
    <scope>NUCLEOTIDE SEQUENCE [LARGE SCALE GENOMIC DNA]</scope>
    <source>
        <strain evidence="3 4">CGMCC 1.13878</strain>
    </source>
</reference>
<dbReference type="EMBL" id="JACWMW010000003">
    <property type="protein sequence ID" value="MBD1386446.1"/>
    <property type="molecule type" value="Genomic_DNA"/>
</dbReference>
<evidence type="ECO:0008006" key="5">
    <source>
        <dbReference type="Google" id="ProtNLM"/>
    </source>
</evidence>
<name>A0ABR7X7E8_9SPHI</name>
<feature type="chain" id="PRO_5047524246" description="Pentapeptide MXKDX repeat protein" evidence="2">
    <location>
        <begin position="20"/>
        <end position="75"/>
    </location>
</feature>
<feature type="compositionally biased region" description="Basic and acidic residues" evidence="1">
    <location>
        <begin position="29"/>
        <end position="75"/>
    </location>
</feature>
<keyword evidence="4" id="KW-1185">Reference proteome</keyword>
<protein>
    <recommendedName>
        <fullName evidence="5">Pentapeptide MXKDX repeat protein</fullName>
    </recommendedName>
</protein>
<evidence type="ECO:0000313" key="4">
    <source>
        <dbReference type="Proteomes" id="UP000618754"/>
    </source>
</evidence>
<proteinExistence type="predicted"/>
<gene>
    <name evidence="3" type="ORF">IDJ75_14265</name>
</gene>
<evidence type="ECO:0000256" key="2">
    <source>
        <dbReference type="SAM" id="SignalP"/>
    </source>
</evidence>
<feature type="region of interest" description="Disordered" evidence="1">
    <location>
        <begin position="28"/>
        <end position="75"/>
    </location>
</feature>
<dbReference type="Proteomes" id="UP000618754">
    <property type="component" value="Unassembled WGS sequence"/>
</dbReference>
<evidence type="ECO:0000313" key="3">
    <source>
        <dbReference type="EMBL" id="MBD1386446.1"/>
    </source>
</evidence>
<keyword evidence="2" id="KW-0732">Signal</keyword>
<evidence type="ECO:0000256" key="1">
    <source>
        <dbReference type="SAM" id="MobiDB-lite"/>
    </source>
</evidence>
<feature type="signal peptide" evidence="2">
    <location>
        <begin position="1"/>
        <end position="19"/>
    </location>
</feature>
<organism evidence="3 4">
    <name type="scientific">Mucilaginibacter rigui</name>
    <dbReference type="NCBI Taxonomy" id="534635"/>
    <lineage>
        <taxon>Bacteria</taxon>
        <taxon>Pseudomonadati</taxon>
        <taxon>Bacteroidota</taxon>
        <taxon>Sphingobacteriia</taxon>
        <taxon>Sphingobacteriales</taxon>
        <taxon>Sphingobacteriaceae</taxon>
        <taxon>Mucilaginibacter</taxon>
    </lineage>
</organism>
<sequence>MKKFIIAAAIIFSTGALSAATINHTATANKKDVGTADNKKDVGTADNKKDVGTADAKNKKDVGTADNKKDVGTAD</sequence>
<accession>A0ABR7X7E8</accession>
<comment type="caution">
    <text evidence="3">The sequence shown here is derived from an EMBL/GenBank/DDBJ whole genome shotgun (WGS) entry which is preliminary data.</text>
</comment>